<dbReference type="InterPro" id="IPR036278">
    <property type="entry name" value="Sialidase_sf"/>
</dbReference>
<protein>
    <submittedName>
        <fullName evidence="1">Sialidase family protein</fullName>
        <ecNumber evidence="1">3.2.1.-</ecNumber>
    </submittedName>
</protein>
<proteinExistence type="predicted"/>
<dbReference type="RefSeq" id="WP_349281429.1">
    <property type="nucleotide sequence ID" value="NZ_CBCSCU010000002.1"/>
</dbReference>
<dbReference type="GO" id="GO:0016798">
    <property type="term" value="F:hydrolase activity, acting on glycosyl bonds"/>
    <property type="evidence" value="ECO:0007669"/>
    <property type="project" value="UniProtKB-KW"/>
</dbReference>
<gene>
    <name evidence="1" type="ORF">ABLV49_09975</name>
</gene>
<keyword evidence="1" id="KW-0378">Hydrolase</keyword>
<reference evidence="1" key="1">
    <citation type="submission" date="2024-05" db="EMBL/GenBank/DDBJ databases">
        <authorList>
            <person name="Bunk B."/>
            <person name="Swiderski J."/>
            <person name="Sproer C."/>
            <person name="Thiel V."/>
        </authorList>
    </citation>
    <scope>NUCLEOTIDE SEQUENCE</scope>
    <source>
        <strain evidence="1">DSM 17735</strain>
    </source>
</reference>
<name>A0AAU7LWX0_9BURK</name>
<keyword evidence="1" id="KW-0326">Glycosidase</keyword>
<sequence>MRHTLFLRSLIGLLGITGLFAVMVTALAAPASSIAWQPSIEIATDRGERGPWQQSQSRYDFVDDPSVALTARGDAAVAWVDQARKAVLFQRFLASGKPQFEQPVDVSRRPDTFSWLPRVVLAPSAPQSVFILWQEIIFSGGSHGGDILFARSDDGGKSFSVPLNLSNSLGGDGKGRINREIWDNGSLDLVAGHGGALYAAWTEYDGQLWLSRSTDGGRRFSSPVRIAGGGKAYPARAPSLAVGPGGAVYLAWTVGDNDAADIHVARSLDGGATFSQPQLVAPSPAYSDAPRLAVDGAGVVHLVYAQSQAGPFERYGIRYTRSTDGGRSFAPPADISRPMPVGFQSAAFPALALDAGGRVVVVWELFEDAGRRPRGLGVAVSANGGRSFSRPGVVPGSVDAAGGFNGSSQGLLMNKLAVSDDGAVAVVNSSLLPGAHSRVWLMRGRLMP</sequence>
<dbReference type="EC" id="3.2.1.-" evidence="1"/>
<dbReference type="SUPFAM" id="SSF50939">
    <property type="entry name" value="Sialidases"/>
    <property type="match status" value="1"/>
</dbReference>
<organism evidence="1">
    <name type="scientific">Polaromonas hydrogenivorans</name>
    <dbReference type="NCBI Taxonomy" id="335476"/>
    <lineage>
        <taxon>Bacteria</taxon>
        <taxon>Pseudomonadati</taxon>
        <taxon>Pseudomonadota</taxon>
        <taxon>Betaproteobacteria</taxon>
        <taxon>Burkholderiales</taxon>
        <taxon>Comamonadaceae</taxon>
        <taxon>Polaromonas</taxon>
    </lineage>
</organism>
<dbReference type="EMBL" id="CP157675">
    <property type="protein sequence ID" value="XBP72099.1"/>
    <property type="molecule type" value="Genomic_DNA"/>
</dbReference>
<evidence type="ECO:0000313" key="1">
    <source>
        <dbReference type="EMBL" id="XBP72099.1"/>
    </source>
</evidence>
<dbReference type="AlphaFoldDB" id="A0AAU7LWX0"/>
<dbReference type="CDD" id="cd15482">
    <property type="entry name" value="Sialidase_non-viral"/>
    <property type="match status" value="1"/>
</dbReference>
<accession>A0AAU7LWX0</accession>
<dbReference type="Gene3D" id="2.120.10.10">
    <property type="match status" value="1"/>
</dbReference>